<dbReference type="InParanoid" id="J0WMA9"/>
<keyword evidence="3" id="KW-1185">Reference proteome</keyword>
<proteinExistence type="predicted"/>
<accession>J0WMA9</accession>
<feature type="region of interest" description="Disordered" evidence="1">
    <location>
        <begin position="12"/>
        <end position="35"/>
    </location>
</feature>
<organism evidence="2 3">
    <name type="scientific">Auricularia subglabra (strain TFB-10046 / SS5)</name>
    <name type="common">White-rot fungus</name>
    <name type="synonym">Auricularia delicata (strain TFB10046)</name>
    <dbReference type="NCBI Taxonomy" id="717982"/>
    <lineage>
        <taxon>Eukaryota</taxon>
        <taxon>Fungi</taxon>
        <taxon>Dikarya</taxon>
        <taxon>Basidiomycota</taxon>
        <taxon>Agaricomycotina</taxon>
        <taxon>Agaricomycetes</taxon>
        <taxon>Auriculariales</taxon>
        <taxon>Auriculariaceae</taxon>
        <taxon>Auricularia</taxon>
    </lineage>
</organism>
<name>J0WMA9_AURST</name>
<evidence type="ECO:0000256" key="1">
    <source>
        <dbReference type="SAM" id="MobiDB-lite"/>
    </source>
</evidence>
<reference evidence="3" key="1">
    <citation type="journal article" date="2012" name="Science">
        <title>The Paleozoic origin of enzymatic lignin decomposition reconstructed from 31 fungal genomes.</title>
        <authorList>
            <person name="Floudas D."/>
            <person name="Binder M."/>
            <person name="Riley R."/>
            <person name="Barry K."/>
            <person name="Blanchette R.A."/>
            <person name="Henrissat B."/>
            <person name="Martinez A.T."/>
            <person name="Otillar R."/>
            <person name="Spatafora J.W."/>
            <person name="Yadav J.S."/>
            <person name="Aerts A."/>
            <person name="Benoit I."/>
            <person name="Boyd A."/>
            <person name="Carlson A."/>
            <person name="Copeland A."/>
            <person name="Coutinho P.M."/>
            <person name="de Vries R.P."/>
            <person name="Ferreira P."/>
            <person name="Findley K."/>
            <person name="Foster B."/>
            <person name="Gaskell J."/>
            <person name="Glotzer D."/>
            <person name="Gorecki P."/>
            <person name="Heitman J."/>
            <person name="Hesse C."/>
            <person name="Hori C."/>
            <person name="Igarashi K."/>
            <person name="Jurgens J.A."/>
            <person name="Kallen N."/>
            <person name="Kersten P."/>
            <person name="Kohler A."/>
            <person name="Kuees U."/>
            <person name="Kumar T.K.A."/>
            <person name="Kuo A."/>
            <person name="LaButti K."/>
            <person name="Larrondo L.F."/>
            <person name="Lindquist E."/>
            <person name="Ling A."/>
            <person name="Lombard V."/>
            <person name="Lucas S."/>
            <person name="Lundell T."/>
            <person name="Martin R."/>
            <person name="McLaughlin D.J."/>
            <person name="Morgenstern I."/>
            <person name="Morin E."/>
            <person name="Murat C."/>
            <person name="Nagy L.G."/>
            <person name="Nolan M."/>
            <person name="Ohm R.A."/>
            <person name="Patyshakuliyeva A."/>
            <person name="Rokas A."/>
            <person name="Ruiz-Duenas F.J."/>
            <person name="Sabat G."/>
            <person name="Salamov A."/>
            <person name="Samejima M."/>
            <person name="Schmutz J."/>
            <person name="Slot J.C."/>
            <person name="St John F."/>
            <person name="Stenlid J."/>
            <person name="Sun H."/>
            <person name="Sun S."/>
            <person name="Syed K."/>
            <person name="Tsang A."/>
            <person name="Wiebenga A."/>
            <person name="Young D."/>
            <person name="Pisabarro A."/>
            <person name="Eastwood D.C."/>
            <person name="Martin F."/>
            <person name="Cullen D."/>
            <person name="Grigoriev I.V."/>
            <person name="Hibbett D.S."/>
        </authorList>
    </citation>
    <scope>NUCLEOTIDE SEQUENCE [LARGE SCALE GENOMIC DNA]</scope>
    <source>
        <strain evidence="3">TFB10046</strain>
    </source>
</reference>
<sequence length="68" mass="7678">MERSCIGAVRGSPGINHDQPVELDEVDPVKPTGQQRLTDEHNEYPVLDAFINISYLVVVNYNLPDLWV</sequence>
<dbReference type="EMBL" id="JH688556">
    <property type="protein sequence ID" value="EJD32920.1"/>
    <property type="molecule type" value="Genomic_DNA"/>
</dbReference>
<dbReference type="KEGG" id="adl:AURDEDRAFT_177989"/>
<dbReference type="AlphaFoldDB" id="J0WMA9"/>
<evidence type="ECO:0000313" key="2">
    <source>
        <dbReference type="EMBL" id="EJD32920.1"/>
    </source>
</evidence>
<gene>
    <name evidence="2" type="ORF">AURDEDRAFT_177989</name>
</gene>
<evidence type="ECO:0000313" key="3">
    <source>
        <dbReference type="Proteomes" id="UP000006514"/>
    </source>
</evidence>
<dbReference type="Proteomes" id="UP000006514">
    <property type="component" value="Unassembled WGS sequence"/>
</dbReference>
<protein>
    <submittedName>
        <fullName evidence="2">Uncharacterized protein</fullName>
    </submittedName>
</protein>